<comment type="caution">
    <text evidence="1">The sequence shown here is derived from an EMBL/GenBank/DDBJ whole genome shotgun (WGS) entry which is preliminary data.</text>
</comment>
<organism evidence="1 2">
    <name type="scientific">Dissophora globulifera</name>
    <dbReference type="NCBI Taxonomy" id="979702"/>
    <lineage>
        <taxon>Eukaryota</taxon>
        <taxon>Fungi</taxon>
        <taxon>Fungi incertae sedis</taxon>
        <taxon>Mucoromycota</taxon>
        <taxon>Mortierellomycotina</taxon>
        <taxon>Mortierellomycetes</taxon>
        <taxon>Mortierellales</taxon>
        <taxon>Mortierellaceae</taxon>
        <taxon>Dissophora</taxon>
    </lineage>
</organism>
<keyword evidence="2" id="KW-1185">Reference proteome</keyword>
<dbReference type="EMBL" id="JAAAIP010000390">
    <property type="protein sequence ID" value="KAG0318091.1"/>
    <property type="molecule type" value="Genomic_DNA"/>
</dbReference>
<sequence>MAREFSTITAGVEETVDTELWQALLAHGHGGIVSDELARYKELDEDTCQQRFADTAQTVAKRLAGSLVQSKTSVLLVLKVEIYGRTRSEDPHEQPLAFPLLRSYHVESVAHGGAKKLLIGTDSWLALVTSCIVLTSGEVIVGPHNTHCVPHRHSKVWTRDDFVKNGLVERQLRSKFHEQTTFVECSGVFHLFQRPSCLPVTLRTLYEHFIAKSASGIKVLAATFMQLHKDKALSRSSLEKQVGSIATETTVIVQELRFSQLKSMAVVEAKEFTAITAGVEETVDTDLSQALLASRYGGIVHDELARYKELDHGTCQQCFAAAAQTIAKKLAGSLVQSKTCVLLVLKVEIYGRTRCEDPHEQPLALPLLRPYVVESVTHGGAKKLLIGTDLWLALVTSCVVLTSGEIIVGPHNTHFTPHKLFKVWTRDDFVKNGLVERQLRSKFHEPTTFMECGGVFNMFRRHTCLPVTLRTLKEHFAKSASGIKALAATFYKLHKDKDLSRSALAKQVGSIATETTVIAQELRLSQLKSMAVCS</sequence>
<dbReference type="Proteomes" id="UP000738325">
    <property type="component" value="Unassembled WGS sequence"/>
</dbReference>
<dbReference type="OrthoDB" id="2421942at2759"/>
<reference evidence="1" key="1">
    <citation type="journal article" date="2020" name="Fungal Divers.">
        <title>Resolving the Mortierellaceae phylogeny through synthesis of multi-gene phylogenetics and phylogenomics.</title>
        <authorList>
            <person name="Vandepol N."/>
            <person name="Liber J."/>
            <person name="Desiro A."/>
            <person name="Na H."/>
            <person name="Kennedy M."/>
            <person name="Barry K."/>
            <person name="Grigoriev I.V."/>
            <person name="Miller A.N."/>
            <person name="O'Donnell K."/>
            <person name="Stajich J.E."/>
            <person name="Bonito G."/>
        </authorList>
    </citation>
    <scope>NUCLEOTIDE SEQUENCE</scope>
    <source>
        <strain evidence="1">REB-010B</strain>
    </source>
</reference>
<gene>
    <name evidence="1" type="ORF">BGZ99_005891</name>
</gene>
<dbReference type="AlphaFoldDB" id="A0A9P6RHU0"/>
<evidence type="ECO:0000313" key="2">
    <source>
        <dbReference type="Proteomes" id="UP000738325"/>
    </source>
</evidence>
<evidence type="ECO:0000313" key="1">
    <source>
        <dbReference type="EMBL" id="KAG0318091.1"/>
    </source>
</evidence>
<proteinExistence type="predicted"/>
<name>A0A9P6RHU0_9FUNG</name>
<accession>A0A9P6RHU0</accession>
<protein>
    <submittedName>
        <fullName evidence="1">Uncharacterized protein</fullName>
    </submittedName>
</protein>